<feature type="transmembrane region" description="Helical" evidence="1">
    <location>
        <begin position="20"/>
        <end position="38"/>
    </location>
</feature>
<keyword evidence="3" id="KW-1185">Reference proteome</keyword>
<dbReference type="EMBL" id="CACTIH010009141">
    <property type="protein sequence ID" value="CAA3025714.1"/>
    <property type="molecule type" value="Genomic_DNA"/>
</dbReference>
<protein>
    <submittedName>
        <fullName evidence="2">Uncharacterized protein</fullName>
    </submittedName>
</protein>
<keyword evidence="1" id="KW-1133">Transmembrane helix</keyword>
<keyword evidence="1" id="KW-0472">Membrane</keyword>
<dbReference type="Proteomes" id="UP000594638">
    <property type="component" value="Unassembled WGS sequence"/>
</dbReference>
<name>A0A8S0V3Q9_OLEEU</name>
<dbReference type="AlphaFoldDB" id="A0A8S0V3Q9"/>
<evidence type="ECO:0000256" key="1">
    <source>
        <dbReference type="SAM" id="Phobius"/>
    </source>
</evidence>
<evidence type="ECO:0000313" key="3">
    <source>
        <dbReference type="Proteomes" id="UP000594638"/>
    </source>
</evidence>
<accession>A0A8S0V3Q9</accession>
<evidence type="ECO:0000313" key="2">
    <source>
        <dbReference type="EMBL" id="CAA3025714.1"/>
    </source>
</evidence>
<keyword evidence="1" id="KW-0812">Transmembrane</keyword>
<proteinExistence type="predicted"/>
<organism evidence="2 3">
    <name type="scientific">Olea europaea subsp. europaea</name>
    <dbReference type="NCBI Taxonomy" id="158383"/>
    <lineage>
        <taxon>Eukaryota</taxon>
        <taxon>Viridiplantae</taxon>
        <taxon>Streptophyta</taxon>
        <taxon>Embryophyta</taxon>
        <taxon>Tracheophyta</taxon>
        <taxon>Spermatophyta</taxon>
        <taxon>Magnoliopsida</taxon>
        <taxon>eudicotyledons</taxon>
        <taxon>Gunneridae</taxon>
        <taxon>Pentapetalae</taxon>
        <taxon>asterids</taxon>
        <taxon>lamiids</taxon>
        <taxon>Lamiales</taxon>
        <taxon>Oleaceae</taxon>
        <taxon>Oleeae</taxon>
        <taxon>Olea</taxon>
    </lineage>
</organism>
<comment type="caution">
    <text evidence="2">The sequence shown here is derived from an EMBL/GenBank/DDBJ whole genome shotgun (WGS) entry which is preliminary data.</text>
</comment>
<dbReference type="Gramene" id="OE9A015276T1">
    <property type="protein sequence ID" value="OE9A015276C1"/>
    <property type="gene ID" value="OE9A015276"/>
</dbReference>
<dbReference type="OrthoDB" id="10251809at2759"/>
<reference evidence="2 3" key="1">
    <citation type="submission" date="2019-12" db="EMBL/GenBank/DDBJ databases">
        <authorList>
            <person name="Alioto T."/>
            <person name="Alioto T."/>
            <person name="Gomez Garrido J."/>
        </authorList>
    </citation>
    <scope>NUCLEOTIDE SEQUENCE [LARGE SCALE GENOMIC DNA]</scope>
</reference>
<sequence length="137" mass="15325">MGHMYRVELGVYQLLSARDYFSFVVSLLSITSIMMLYLDQENGIWTKVIATGVHTDIPDTLARESLDRQMGGVLMEAASAEMKNPAPVESSPSEEVVGVPDLSMAQEHFYPQTVRTKVRFSVLKEKTKNLLSTLRIA</sequence>
<gene>
    <name evidence="2" type="ORF">OLEA9_A015276</name>
</gene>